<dbReference type="AlphaFoldDB" id="A0A835XJC6"/>
<feature type="region of interest" description="Disordered" evidence="1">
    <location>
        <begin position="123"/>
        <end position="145"/>
    </location>
</feature>
<feature type="compositionally biased region" description="Low complexity" evidence="1">
    <location>
        <begin position="550"/>
        <end position="562"/>
    </location>
</feature>
<accession>A0A835XJC6</accession>
<keyword evidence="3" id="KW-1185">Reference proteome</keyword>
<feature type="region of interest" description="Disordered" evidence="1">
    <location>
        <begin position="550"/>
        <end position="634"/>
    </location>
</feature>
<evidence type="ECO:0000256" key="1">
    <source>
        <dbReference type="SAM" id="MobiDB-lite"/>
    </source>
</evidence>
<feature type="region of interest" description="Disordered" evidence="1">
    <location>
        <begin position="332"/>
        <end position="356"/>
    </location>
</feature>
<comment type="caution">
    <text evidence="2">The sequence shown here is derived from an EMBL/GenBank/DDBJ whole genome shotgun (WGS) entry which is preliminary data.</text>
</comment>
<name>A0A835XJC6_9CHLO</name>
<evidence type="ECO:0000313" key="2">
    <source>
        <dbReference type="EMBL" id="KAG2484237.1"/>
    </source>
</evidence>
<proteinExistence type="predicted"/>
<dbReference type="EMBL" id="JAEHOE010000154">
    <property type="protein sequence ID" value="KAG2484237.1"/>
    <property type="molecule type" value="Genomic_DNA"/>
</dbReference>
<feature type="compositionally biased region" description="Low complexity" evidence="1">
    <location>
        <begin position="580"/>
        <end position="599"/>
    </location>
</feature>
<evidence type="ECO:0000313" key="3">
    <source>
        <dbReference type="Proteomes" id="UP000612055"/>
    </source>
</evidence>
<protein>
    <submittedName>
        <fullName evidence="2">Uncharacterized protein</fullName>
    </submittedName>
</protein>
<feature type="compositionally biased region" description="Low complexity" evidence="1">
    <location>
        <begin position="336"/>
        <end position="356"/>
    </location>
</feature>
<reference evidence="2" key="1">
    <citation type="journal article" date="2020" name="bioRxiv">
        <title>Comparative genomics of Chlamydomonas.</title>
        <authorList>
            <person name="Craig R.J."/>
            <person name="Hasan A.R."/>
            <person name="Ness R.W."/>
            <person name="Keightley P.D."/>
        </authorList>
    </citation>
    <scope>NUCLEOTIDE SEQUENCE</scope>
    <source>
        <strain evidence="2">CCAP 11/70</strain>
    </source>
</reference>
<feature type="region of interest" description="Disordered" evidence="1">
    <location>
        <begin position="653"/>
        <end position="720"/>
    </location>
</feature>
<gene>
    <name evidence="2" type="ORF">HYH03_016972</name>
</gene>
<feature type="compositionally biased region" description="Pro residues" evidence="1">
    <location>
        <begin position="126"/>
        <end position="141"/>
    </location>
</feature>
<feature type="compositionally biased region" description="Acidic residues" evidence="1">
    <location>
        <begin position="82"/>
        <end position="96"/>
    </location>
</feature>
<feature type="region of interest" description="Disordered" evidence="1">
    <location>
        <begin position="71"/>
        <end position="105"/>
    </location>
</feature>
<feature type="compositionally biased region" description="Low complexity" evidence="1">
    <location>
        <begin position="657"/>
        <end position="670"/>
    </location>
</feature>
<sequence>MAGHYIDPCDPRDVFAKAVTEIRSKKSFASAAPLCHVEKLSAIRMQAEDNRSWGTAGRSYDDWERERMPLRTRISAAGSSLSEDDEPAAEAEEEEQGSGAGPTHINRRAFSGKLVAYSGGALAPTPLAPEPPMNLPSPQGPGPRAARLGVAIAATRTPRFGAVSCPDHEYTAGSSPPASSIYSLAAPSSSALPGSPPSASASASAVSPVSSAASPGGAAAGANASPWTAAATPASAWAGASASPRGPQRAPSRLGLYVGITANPGEGSPSGTFYRSHTGSGSVPAAVGIARAPSAAASGDAGFVEDAPVPVLRMRSVTGPVPGPALGLARPSLTRGATPAGGSPAGLSPGSPVPGNGSMSGAANGNGATRAMLQPGVTTGGGRLRRSVDMPGKNPWGPPGGAAADGYMPAVLHARASETSGYPNLRSPGPTGSGDDIGTGSFALTGGSSSGCGGYQRRASGVSGSPGLASPVSSASQVNTLFVTGTGDLYCALTHFEDANTHSSPQVPDFPTAAPPVRSGSSTCVVGGGAGADGLVPSLGGLGSRLARALSRSRSPSLRGRSMTSLSAAPPEGRAPTAYTADTTSRASTPSAAARPDSSGSQSFLNPDPAAFPLRPGSSAANSRPASPMRGRSARASALVQALAATQSGLGAGVGAGSAAPSPAPSSGSRARSRGGGLPTLGAVASELAYPRSPVGPPSPVRSSGGGSSNVIERLKGLLR</sequence>
<organism evidence="2 3">
    <name type="scientific">Edaphochlamys debaryana</name>
    <dbReference type="NCBI Taxonomy" id="47281"/>
    <lineage>
        <taxon>Eukaryota</taxon>
        <taxon>Viridiplantae</taxon>
        <taxon>Chlorophyta</taxon>
        <taxon>core chlorophytes</taxon>
        <taxon>Chlorophyceae</taxon>
        <taxon>CS clade</taxon>
        <taxon>Chlamydomonadales</taxon>
        <taxon>Chlamydomonadales incertae sedis</taxon>
        <taxon>Edaphochlamys</taxon>
    </lineage>
</organism>
<dbReference type="Proteomes" id="UP000612055">
    <property type="component" value="Unassembled WGS sequence"/>
</dbReference>
<feature type="region of interest" description="Disordered" evidence="1">
    <location>
        <begin position="419"/>
        <end position="473"/>
    </location>
</feature>